<dbReference type="Pfam" id="PF08031">
    <property type="entry name" value="BBE"/>
    <property type="match status" value="1"/>
</dbReference>
<comment type="similarity">
    <text evidence="1">Belongs to the oxygen-dependent FAD-linked oxidoreductase family.</text>
</comment>
<dbReference type="InterPro" id="IPR036318">
    <property type="entry name" value="FAD-bd_PCMH-like_sf"/>
</dbReference>
<dbReference type="SUPFAM" id="SSF56176">
    <property type="entry name" value="FAD-binding/transporter-associated domain-like"/>
    <property type="match status" value="1"/>
</dbReference>
<evidence type="ECO:0000256" key="2">
    <source>
        <dbReference type="ARBA" id="ARBA00022630"/>
    </source>
</evidence>
<dbReference type="Pfam" id="PF01565">
    <property type="entry name" value="FAD_binding_4"/>
    <property type="match status" value="1"/>
</dbReference>
<proteinExistence type="inferred from homology"/>
<dbReference type="InterPro" id="IPR016169">
    <property type="entry name" value="FAD-bd_PCMH_sub2"/>
</dbReference>
<dbReference type="STRING" id="1353952.A0A165CQP4"/>
<evidence type="ECO:0000256" key="1">
    <source>
        <dbReference type="ARBA" id="ARBA00005466"/>
    </source>
</evidence>
<accession>A0A165CQP4</accession>
<organism evidence="6 7">
    <name type="scientific">Calocera cornea HHB12733</name>
    <dbReference type="NCBI Taxonomy" id="1353952"/>
    <lineage>
        <taxon>Eukaryota</taxon>
        <taxon>Fungi</taxon>
        <taxon>Dikarya</taxon>
        <taxon>Basidiomycota</taxon>
        <taxon>Agaricomycotina</taxon>
        <taxon>Dacrymycetes</taxon>
        <taxon>Dacrymycetales</taxon>
        <taxon>Dacrymycetaceae</taxon>
        <taxon>Calocera</taxon>
    </lineage>
</organism>
<dbReference type="PANTHER" id="PTHR42973:SF13">
    <property type="entry name" value="FAD-BINDING PCMH-TYPE DOMAIN-CONTAINING PROTEIN"/>
    <property type="match status" value="1"/>
</dbReference>
<evidence type="ECO:0000313" key="6">
    <source>
        <dbReference type="EMBL" id="KZT51211.1"/>
    </source>
</evidence>
<gene>
    <name evidence="6" type="ORF">CALCODRAFT_534145</name>
</gene>
<dbReference type="AlphaFoldDB" id="A0A165CQP4"/>
<dbReference type="InterPro" id="IPR050416">
    <property type="entry name" value="FAD-linked_Oxidoreductase"/>
</dbReference>
<evidence type="ECO:0000256" key="3">
    <source>
        <dbReference type="ARBA" id="ARBA00022827"/>
    </source>
</evidence>
<keyword evidence="7" id="KW-1185">Reference proteome</keyword>
<dbReference type="InterPro" id="IPR012951">
    <property type="entry name" value="BBE"/>
</dbReference>
<dbReference type="GO" id="GO:0016491">
    <property type="term" value="F:oxidoreductase activity"/>
    <property type="evidence" value="ECO:0007669"/>
    <property type="project" value="UniProtKB-KW"/>
</dbReference>
<dbReference type="PANTHER" id="PTHR42973">
    <property type="entry name" value="BINDING OXIDOREDUCTASE, PUTATIVE (AFU_ORTHOLOGUE AFUA_1G17690)-RELATED"/>
    <property type="match status" value="1"/>
</dbReference>
<dbReference type="InterPro" id="IPR006094">
    <property type="entry name" value="Oxid_FAD_bind_N"/>
</dbReference>
<evidence type="ECO:0000259" key="5">
    <source>
        <dbReference type="PROSITE" id="PS51387"/>
    </source>
</evidence>
<keyword evidence="3" id="KW-0274">FAD</keyword>
<evidence type="ECO:0000313" key="7">
    <source>
        <dbReference type="Proteomes" id="UP000076842"/>
    </source>
</evidence>
<keyword evidence="2" id="KW-0285">Flavoprotein</keyword>
<dbReference type="Gene3D" id="3.40.462.20">
    <property type="match status" value="1"/>
</dbReference>
<protein>
    <submittedName>
        <fullName evidence="6">FAD-binding domain-containing protein</fullName>
    </submittedName>
</protein>
<keyword evidence="4" id="KW-0560">Oxidoreductase</keyword>
<dbReference type="PROSITE" id="PS51387">
    <property type="entry name" value="FAD_PCMH"/>
    <property type="match status" value="1"/>
</dbReference>
<dbReference type="InParanoid" id="A0A165CQP4"/>
<dbReference type="Proteomes" id="UP000076842">
    <property type="component" value="Unassembled WGS sequence"/>
</dbReference>
<dbReference type="OrthoDB" id="2151789at2759"/>
<name>A0A165CQP4_9BASI</name>
<evidence type="ECO:0000256" key="4">
    <source>
        <dbReference type="ARBA" id="ARBA00023002"/>
    </source>
</evidence>
<sequence length="478" mass="50912">MLQWNLVTANQMRNAAQQEPANAATTCSQIQGAISSASAVYYPVSFQWQADIAHWASNAIQSSTCSVEPGTVEDVAVIVKGGGHSPNTGFSSTAGVQIAMSRFSEVTYDAAASTADIGAGLIWDDVYDVLTPLGVNVVGGRVTGVGVGGFTLGGGYSWKTNQYGLTIDNMISYELVLPNGTIVTPSATVYPDLFWALKGAGQVNFGIVTKFTMKAYPQGQVYGGYITYAPGEMNAVADAVVQWISENNDPKASVLPTFGAALGLPIAIALIFYDAPTAPAGTFDAFMNVPYLYADLATQSYGDLVRAAPSNTTNYSRLAFNTAPVYNLSPAVLAQVINQTIYYADTDTLLLGEILHGSWYFSIDVEPFLASAFTGNNQGGSYPHSEALMPICFTFSWELGLDDSFWMNAVQQSADIIMQTAIAEGQPLTGVDVVKYNNYAPANTPLQQLYGSNLPRLQALKAQYDPNNVMGLTGGFKV</sequence>
<dbReference type="InterPro" id="IPR016166">
    <property type="entry name" value="FAD-bd_PCMH"/>
</dbReference>
<dbReference type="GO" id="GO:0071949">
    <property type="term" value="F:FAD binding"/>
    <property type="evidence" value="ECO:0007669"/>
    <property type="project" value="InterPro"/>
</dbReference>
<reference evidence="6 7" key="1">
    <citation type="journal article" date="2016" name="Mol. Biol. Evol.">
        <title>Comparative Genomics of Early-Diverging Mushroom-Forming Fungi Provides Insights into the Origins of Lignocellulose Decay Capabilities.</title>
        <authorList>
            <person name="Nagy L.G."/>
            <person name="Riley R."/>
            <person name="Tritt A."/>
            <person name="Adam C."/>
            <person name="Daum C."/>
            <person name="Floudas D."/>
            <person name="Sun H."/>
            <person name="Yadav J.S."/>
            <person name="Pangilinan J."/>
            <person name="Larsson K.H."/>
            <person name="Matsuura K."/>
            <person name="Barry K."/>
            <person name="Labutti K."/>
            <person name="Kuo R."/>
            <person name="Ohm R.A."/>
            <person name="Bhattacharya S.S."/>
            <person name="Shirouzu T."/>
            <person name="Yoshinaga Y."/>
            <person name="Martin F.M."/>
            <person name="Grigoriev I.V."/>
            <person name="Hibbett D.S."/>
        </authorList>
    </citation>
    <scope>NUCLEOTIDE SEQUENCE [LARGE SCALE GENOMIC DNA]</scope>
    <source>
        <strain evidence="6 7">HHB12733</strain>
    </source>
</reference>
<dbReference type="EMBL" id="KV424120">
    <property type="protein sequence ID" value="KZT51211.1"/>
    <property type="molecule type" value="Genomic_DNA"/>
</dbReference>
<dbReference type="Gene3D" id="3.30.465.10">
    <property type="match status" value="1"/>
</dbReference>
<feature type="domain" description="FAD-binding PCMH-type" evidence="5">
    <location>
        <begin position="33"/>
        <end position="218"/>
    </location>
</feature>